<dbReference type="PANTHER" id="PTHR34478:SF2">
    <property type="entry name" value="MEMBRANE PROTEIN"/>
    <property type="match status" value="1"/>
</dbReference>
<evidence type="ECO:0000256" key="2">
    <source>
        <dbReference type="ARBA" id="ARBA00008854"/>
    </source>
</evidence>
<dbReference type="Pfam" id="PF04011">
    <property type="entry name" value="LemA"/>
    <property type="match status" value="1"/>
</dbReference>
<dbReference type="InterPro" id="IPR023353">
    <property type="entry name" value="LemA-like_dom_sf"/>
</dbReference>
<evidence type="ECO:0000313" key="7">
    <source>
        <dbReference type="Proteomes" id="UP000016649"/>
    </source>
</evidence>
<dbReference type="InterPro" id="IPR007156">
    <property type="entry name" value="MamQ_LemA"/>
</dbReference>
<comment type="subcellular location">
    <subcellularLocation>
        <location evidence="1">Membrane</location>
        <topology evidence="1">Single-pass membrane protein</topology>
    </subcellularLocation>
</comment>
<evidence type="ECO:0000256" key="3">
    <source>
        <dbReference type="ARBA" id="ARBA00022692"/>
    </source>
</evidence>
<sequence length="202" mass="22273">MKKGGIIALAVIGILVLIGLGTCSFYTGTFNSIVSMDEQIKSQWAQVENQYQRRLDLIPNLVATVKGYAAHESTVFTEVSQARAQAGGVMHMDENLLSDKKAIARFQEAQNSLGGALQRLLSISENYPELKANEQFLALQNQLEGTENRIAVERKRFNESVQQYNKTIRMFPQNIVANMGGFTAKAYFSADEKASSAPAVSF</sequence>
<accession>A0ABN0NW44</accession>
<evidence type="ECO:0000256" key="5">
    <source>
        <dbReference type="ARBA" id="ARBA00023136"/>
    </source>
</evidence>
<dbReference type="EMBL" id="AWVH01000044">
    <property type="protein sequence ID" value="ERJ91607.1"/>
    <property type="molecule type" value="Genomic_DNA"/>
</dbReference>
<dbReference type="SUPFAM" id="SSF140478">
    <property type="entry name" value="LemA-like"/>
    <property type="match status" value="1"/>
</dbReference>
<keyword evidence="3" id="KW-0812">Transmembrane</keyword>
<comment type="caution">
    <text evidence="6">The sequence shown here is derived from an EMBL/GenBank/DDBJ whole genome shotgun (WGS) entry which is preliminary data.</text>
</comment>
<dbReference type="PANTHER" id="PTHR34478">
    <property type="entry name" value="PROTEIN LEMA"/>
    <property type="match status" value="1"/>
</dbReference>
<protein>
    <submittedName>
        <fullName evidence="6">LemA family protein</fullName>
    </submittedName>
</protein>
<reference evidence="6 7" key="1">
    <citation type="submission" date="2013-08" db="EMBL/GenBank/DDBJ databases">
        <authorList>
            <person name="Weinstock G."/>
            <person name="Sodergren E."/>
            <person name="Wylie T."/>
            <person name="Fulton L."/>
            <person name="Fulton R."/>
            <person name="Fronick C."/>
            <person name="O'Laughlin M."/>
            <person name="Godfrey J."/>
            <person name="Miner T."/>
            <person name="Herter B."/>
            <person name="Appelbaum E."/>
            <person name="Cordes M."/>
            <person name="Lek S."/>
            <person name="Wollam A."/>
            <person name="Pepin K.H."/>
            <person name="Palsikar V.B."/>
            <person name="Mitreva M."/>
            <person name="Wilson R.K."/>
        </authorList>
    </citation>
    <scope>NUCLEOTIDE SEQUENCE [LARGE SCALE GENOMIC DNA]</scope>
    <source>
        <strain evidence="6 7">ATCC 700332</strain>
    </source>
</reference>
<keyword evidence="5" id="KW-0472">Membrane</keyword>
<keyword evidence="4" id="KW-1133">Transmembrane helix</keyword>
<evidence type="ECO:0000256" key="1">
    <source>
        <dbReference type="ARBA" id="ARBA00004167"/>
    </source>
</evidence>
<comment type="similarity">
    <text evidence="2">Belongs to the LemA family.</text>
</comment>
<organism evidence="6 7">
    <name type="scientific">Treponema lecithinolyticum ATCC 700332</name>
    <dbReference type="NCBI Taxonomy" id="1321815"/>
    <lineage>
        <taxon>Bacteria</taxon>
        <taxon>Pseudomonadati</taxon>
        <taxon>Spirochaetota</taxon>
        <taxon>Spirochaetia</taxon>
        <taxon>Spirochaetales</taxon>
        <taxon>Treponemataceae</taxon>
        <taxon>Treponema</taxon>
    </lineage>
</organism>
<gene>
    <name evidence="6" type="ORF">HMPREF9193_02060</name>
</gene>
<keyword evidence="7" id="KW-1185">Reference proteome</keyword>
<dbReference type="Proteomes" id="UP000016649">
    <property type="component" value="Unassembled WGS sequence"/>
</dbReference>
<dbReference type="RefSeq" id="WP_021686233.1">
    <property type="nucleotide sequence ID" value="NZ_KI260554.1"/>
</dbReference>
<evidence type="ECO:0000313" key="6">
    <source>
        <dbReference type="EMBL" id="ERJ91607.1"/>
    </source>
</evidence>
<proteinExistence type="inferred from homology"/>
<name>A0ABN0NW44_TRELE</name>
<evidence type="ECO:0000256" key="4">
    <source>
        <dbReference type="ARBA" id="ARBA00022989"/>
    </source>
</evidence>
<dbReference type="Gene3D" id="1.20.1440.20">
    <property type="entry name" value="LemA-like domain"/>
    <property type="match status" value="1"/>
</dbReference>